<proteinExistence type="inferred from homology"/>
<dbReference type="Pfam" id="PF13563">
    <property type="entry name" value="2_5_RNA_ligase2"/>
    <property type="match status" value="1"/>
</dbReference>
<feature type="active site" description="Proton acceptor" evidence="2">
    <location>
        <position position="116"/>
    </location>
</feature>
<dbReference type="EMBL" id="RKRK01000002">
    <property type="protein sequence ID" value="RPF57627.1"/>
    <property type="molecule type" value="Genomic_DNA"/>
</dbReference>
<dbReference type="GO" id="GO:0016788">
    <property type="term" value="F:hydrolase activity, acting on ester bonds"/>
    <property type="evidence" value="ECO:0007669"/>
    <property type="project" value="UniProtKB-UniRule"/>
</dbReference>
<accession>A0A1Q1G2G7</accession>
<dbReference type="RefSeq" id="WP_077140639.1">
    <property type="nucleotide sequence ID" value="NZ_CBCSGK010000002.1"/>
</dbReference>
<feature type="active site" description="Proton donor" evidence="2">
    <location>
        <position position="34"/>
    </location>
</feature>
<evidence type="ECO:0000256" key="2">
    <source>
        <dbReference type="HAMAP-Rule" id="MF_01444"/>
    </source>
</evidence>
<feature type="short sequence motif" description="HXTX 2" evidence="2">
    <location>
        <begin position="116"/>
        <end position="119"/>
    </location>
</feature>
<organism evidence="3 4">
    <name type="scientific">Abyssicoccus albus</name>
    <dbReference type="NCBI Taxonomy" id="1817405"/>
    <lineage>
        <taxon>Bacteria</taxon>
        <taxon>Bacillati</taxon>
        <taxon>Bacillota</taxon>
        <taxon>Bacilli</taxon>
        <taxon>Bacillales</taxon>
        <taxon>Abyssicoccaceae</taxon>
    </lineage>
</organism>
<gene>
    <name evidence="3" type="ORF">EDD62_0248</name>
</gene>
<dbReference type="PANTHER" id="PTHR40037">
    <property type="entry name" value="PHOSPHOESTERASE YJCG-RELATED"/>
    <property type="match status" value="1"/>
</dbReference>
<comment type="caution">
    <text evidence="3">The sequence shown here is derived from an EMBL/GenBank/DDBJ whole genome shotgun (WGS) entry which is preliminary data.</text>
</comment>
<name>A0A1Q1G2G7_9BACL</name>
<evidence type="ECO:0000313" key="4">
    <source>
        <dbReference type="Proteomes" id="UP000277108"/>
    </source>
</evidence>
<sequence length="170" mass="19608">MKLGIVLFPSKELQEEVNHYRKRYDDHYANIPPHITVKEVFEVSNEDEAKQVVNIMEEKAKSIDPVDINVEKVSNFAPTKNVVYLKITPTESLQALYDAFNNEDFYGEATHPFVPHITLAQGLNDQEFEDVIGHLSLYSLKHQETIHKIALCYQLDNGQWTTFDMIKLGQ</sequence>
<dbReference type="STRING" id="1849491.BVH56_06365"/>
<keyword evidence="1 2" id="KW-0378">Hydrolase</keyword>
<dbReference type="Gene3D" id="3.90.1140.10">
    <property type="entry name" value="Cyclic phosphodiesterase"/>
    <property type="match status" value="1"/>
</dbReference>
<dbReference type="GO" id="GO:0016874">
    <property type="term" value="F:ligase activity"/>
    <property type="evidence" value="ECO:0007669"/>
    <property type="project" value="UniProtKB-KW"/>
</dbReference>
<dbReference type="SUPFAM" id="SSF55144">
    <property type="entry name" value="LigT-like"/>
    <property type="match status" value="1"/>
</dbReference>
<dbReference type="AlphaFoldDB" id="A0A1Q1G2G7"/>
<dbReference type="InterPro" id="IPR050580">
    <property type="entry name" value="2H_phosphoesterase_YjcG-like"/>
</dbReference>
<dbReference type="HAMAP" id="MF_01444">
    <property type="entry name" value="2H_phosphoesterase_YjcG"/>
    <property type="match status" value="1"/>
</dbReference>
<keyword evidence="4" id="KW-1185">Reference proteome</keyword>
<protein>
    <recommendedName>
        <fullName evidence="2">Putative phosphoesterase EDD62_0248</fullName>
        <ecNumber evidence="2">3.1.-.-</ecNumber>
    </recommendedName>
</protein>
<keyword evidence="3" id="KW-0436">Ligase</keyword>
<comment type="similarity">
    <text evidence="2">Belongs to the 2H phosphoesterase superfamily. YjcG family.</text>
</comment>
<dbReference type="InterPro" id="IPR009097">
    <property type="entry name" value="Cyclic_Pdiesterase"/>
</dbReference>
<dbReference type="Proteomes" id="UP000277108">
    <property type="component" value="Unassembled WGS sequence"/>
</dbReference>
<dbReference type="PANTHER" id="PTHR40037:SF1">
    <property type="entry name" value="PHOSPHOESTERASE SAOUHSC_00951-RELATED"/>
    <property type="match status" value="1"/>
</dbReference>
<feature type="short sequence motif" description="HXTX 1" evidence="2">
    <location>
        <begin position="34"/>
        <end position="37"/>
    </location>
</feature>
<reference evidence="3 4" key="1">
    <citation type="submission" date="2018-11" db="EMBL/GenBank/DDBJ databases">
        <title>Genomic Encyclopedia of Type Strains, Phase IV (KMG-IV): sequencing the most valuable type-strain genomes for metagenomic binning, comparative biology and taxonomic classification.</title>
        <authorList>
            <person name="Goeker M."/>
        </authorList>
    </citation>
    <scope>NUCLEOTIDE SEQUENCE [LARGE SCALE GENOMIC DNA]</scope>
    <source>
        <strain evidence="3 4">DSM 29158</strain>
    </source>
</reference>
<evidence type="ECO:0000256" key="1">
    <source>
        <dbReference type="ARBA" id="ARBA00022801"/>
    </source>
</evidence>
<dbReference type="OrthoDB" id="1524661at2"/>
<dbReference type="EC" id="3.1.-.-" evidence="2"/>
<evidence type="ECO:0000313" key="3">
    <source>
        <dbReference type="EMBL" id="RPF57627.1"/>
    </source>
</evidence>
<dbReference type="NCBIfam" id="NF010223">
    <property type="entry name" value="PRK13679.1"/>
    <property type="match status" value="1"/>
</dbReference>
<dbReference type="InterPro" id="IPR022932">
    <property type="entry name" value="YjcG"/>
</dbReference>
<accession>A0A3N5BJ12</accession>